<organism evidence="2 3">
    <name type="scientific">Streptomyces purpureus</name>
    <dbReference type="NCBI Taxonomy" id="1951"/>
    <lineage>
        <taxon>Bacteria</taxon>
        <taxon>Bacillati</taxon>
        <taxon>Actinomycetota</taxon>
        <taxon>Actinomycetes</taxon>
        <taxon>Kitasatosporales</taxon>
        <taxon>Streptomycetaceae</taxon>
        <taxon>Streptomyces</taxon>
    </lineage>
</organism>
<feature type="compositionally biased region" description="Low complexity" evidence="1">
    <location>
        <begin position="1"/>
        <end position="25"/>
    </location>
</feature>
<dbReference type="EMBL" id="BMQQ01000017">
    <property type="protein sequence ID" value="GGT45183.1"/>
    <property type="molecule type" value="Genomic_DNA"/>
</dbReference>
<reference evidence="2" key="2">
    <citation type="submission" date="2020-09" db="EMBL/GenBank/DDBJ databases">
        <authorList>
            <person name="Sun Q."/>
            <person name="Ohkuma M."/>
        </authorList>
    </citation>
    <scope>NUCLEOTIDE SEQUENCE</scope>
    <source>
        <strain evidence="2">JCM 3172</strain>
    </source>
</reference>
<evidence type="ECO:0000256" key="1">
    <source>
        <dbReference type="SAM" id="MobiDB-lite"/>
    </source>
</evidence>
<name>A0A918H8X7_9ACTN</name>
<reference evidence="2" key="1">
    <citation type="journal article" date="2014" name="Int. J. Syst. Evol. Microbiol.">
        <title>Complete genome sequence of Corynebacterium casei LMG S-19264T (=DSM 44701T), isolated from a smear-ripened cheese.</title>
        <authorList>
            <consortium name="US DOE Joint Genome Institute (JGI-PGF)"/>
            <person name="Walter F."/>
            <person name="Albersmeier A."/>
            <person name="Kalinowski J."/>
            <person name="Ruckert C."/>
        </authorList>
    </citation>
    <scope>NUCLEOTIDE SEQUENCE</scope>
    <source>
        <strain evidence="2">JCM 3172</strain>
    </source>
</reference>
<dbReference type="AlphaFoldDB" id="A0A918H8X7"/>
<accession>A0A918H8X7</accession>
<protein>
    <submittedName>
        <fullName evidence="2">Uncharacterized protein</fullName>
    </submittedName>
</protein>
<dbReference type="Proteomes" id="UP000619486">
    <property type="component" value="Unassembled WGS sequence"/>
</dbReference>
<gene>
    <name evidence="2" type="ORF">GCM10014713_43810</name>
</gene>
<evidence type="ECO:0000313" key="2">
    <source>
        <dbReference type="EMBL" id="GGT45183.1"/>
    </source>
</evidence>
<comment type="caution">
    <text evidence="2">The sequence shown here is derived from an EMBL/GenBank/DDBJ whole genome shotgun (WGS) entry which is preliminary data.</text>
</comment>
<sequence>MRAGVALSVPAGAGAPGPNSGLRPQGAPPGLPRGAPSRPGAPASYSAAPDPPVRPERAPPTTRGGPFPVTLAHLTHSGEISGAPSAPSRTIDRIDPATEAAL</sequence>
<proteinExistence type="predicted"/>
<feature type="region of interest" description="Disordered" evidence="1">
    <location>
        <begin position="1"/>
        <end position="102"/>
    </location>
</feature>
<evidence type="ECO:0000313" key="3">
    <source>
        <dbReference type="Proteomes" id="UP000619486"/>
    </source>
</evidence>
<keyword evidence="3" id="KW-1185">Reference proteome</keyword>
<feature type="compositionally biased region" description="Low complexity" evidence="1">
    <location>
        <begin position="32"/>
        <end position="48"/>
    </location>
</feature>